<comment type="similarity">
    <text evidence="1">Belongs to the SfsA family.</text>
</comment>
<dbReference type="InterPro" id="IPR041465">
    <property type="entry name" value="SfsA_N"/>
</dbReference>
<keyword evidence="5" id="KW-1185">Reference proteome</keyword>
<organism evidence="4 5">
    <name type="scientific">Hohaiivirga grylli</name>
    <dbReference type="NCBI Taxonomy" id="3133970"/>
    <lineage>
        <taxon>Bacteria</taxon>
        <taxon>Pseudomonadati</taxon>
        <taxon>Pseudomonadota</taxon>
        <taxon>Alphaproteobacteria</taxon>
        <taxon>Hyphomicrobiales</taxon>
        <taxon>Methylobacteriaceae</taxon>
        <taxon>Hohaiivirga</taxon>
    </lineage>
</organism>
<dbReference type="Pfam" id="PF03749">
    <property type="entry name" value="SfsA"/>
    <property type="match status" value="1"/>
</dbReference>
<feature type="domain" description="SfsA N-terminal OB" evidence="3">
    <location>
        <begin position="13"/>
        <end position="73"/>
    </location>
</feature>
<comment type="caution">
    <text evidence="4">The sequence shown here is derived from an EMBL/GenBank/DDBJ whole genome shotgun (WGS) entry which is preliminary data.</text>
</comment>
<accession>A0ABV0BKH3</accession>
<dbReference type="InterPro" id="IPR040452">
    <property type="entry name" value="SfsA_C"/>
</dbReference>
<dbReference type="InterPro" id="IPR005224">
    <property type="entry name" value="SfsA"/>
</dbReference>
<name>A0ABV0BKH3_9HYPH</name>
<dbReference type="Gene3D" id="2.40.50.580">
    <property type="match status" value="1"/>
</dbReference>
<proteinExistence type="inferred from homology"/>
<dbReference type="NCBIfam" id="TIGR00230">
    <property type="entry name" value="sfsA"/>
    <property type="match status" value="1"/>
</dbReference>
<dbReference type="PANTHER" id="PTHR30545:SF2">
    <property type="entry name" value="SUGAR FERMENTATION STIMULATION PROTEIN A"/>
    <property type="match status" value="1"/>
</dbReference>
<dbReference type="Pfam" id="PF17746">
    <property type="entry name" value="SfsA_N"/>
    <property type="match status" value="1"/>
</dbReference>
<dbReference type="HAMAP" id="MF_00095">
    <property type="entry name" value="SfsA"/>
    <property type="match status" value="1"/>
</dbReference>
<dbReference type="PANTHER" id="PTHR30545">
    <property type="entry name" value="SUGAR FERMENTATION STIMULATION PROTEIN A"/>
    <property type="match status" value="1"/>
</dbReference>
<dbReference type="EMBL" id="JBBYXI010000003">
    <property type="protein sequence ID" value="MEN3931489.1"/>
    <property type="molecule type" value="Genomic_DNA"/>
</dbReference>
<dbReference type="Proteomes" id="UP001418637">
    <property type="component" value="Unassembled WGS sequence"/>
</dbReference>
<reference evidence="4 5" key="1">
    <citation type="submission" date="2024-04" db="EMBL/GenBank/DDBJ databases">
        <title>A novel species isolated from cricket.</title>
        <authorList>
            <person name="Wang H.-C."/>
        </authorList>
    </citation>
    <scope>NUCLEOTIDE SEQUENCE [LARGE SCALE GENOMIC DNA]</scope>
    <source>
        <strain evidence="4 5">WL0021</strain>
    </source>
</reference>
<sequence>MKFSAPLIEGRLIQRYKRFLADVELTDGTVITAHCANPGSMLGLKEAGSRVFLSKSDSPSRKLKYSWELVEAAPDGENLQLIGINSSLANRLVAEALADKRLEPFKAYDDIKAEVKYGEASRVDFLLRNTDAPPCYLEVKNCHMMRKKGLAEFPDSVTKRGARHLRELANMVAQGAHAALVYVIQMQADQFDVARDIDPEYDHAFKEALAAGVKSYAYTCDISPEGISIAKPVPIVA</sequence>
<dbReference type="CDD" id="cd22359">
    <property type="entry name" value="SfsA-like_bacterial"/>
    <property type="match status" value="1"/>
</dbReference>
<protein>
    <recommendedName>
        <fullName evidence="1">Sugar fermentation stimulation protein homolog</fullName>
    </recommendedName>
</protein>
<evidence type="ECO:0000313" key="4">
    <source>
        <dbReference type="EMBL" id="MEN3931489.1"/>
    </source>
</evidence>
<evidence type="ECO:0000313" key="5">
    <source>
        <dbReference type="Proteomes" id="UP001418637"/>
    </source>
</evidence>
<feature type="domain" description="Sugar fermentation stimulation protein C-terminal" evidence="2">
    <location>
        <begin position="88"/>
        <end position="225"/>
    </location>
</feature>
<evidence type="ECO:0000259" key="3">
    <source>
        <dbReference type="Pfam" id="PF17746"/>
    </source>
</evidence>
<evidence type="ECO:0000259" key="2">
    <source>
        <dbReference type="Pfam" id="PF03749"/>
    </source>
</evidence>
<gene>
    <name evidence="1 4" type="primary">sfsA</name>
    <name evidence="4" type="ORF">WJT86_10515</name>
</gene>
<evidence type="ECO:0000256" key="1">
    <source>
        <dbReference type="HAMAP-Rule" id="MF_00095"/>
    </source>
</evidence>
<dbReference type="Gene3D" id="3.40.1350.60">
    <property type="match status" value="1"/>
</dbReference>
<dbReference type="RefSeq" id="WP_346337515.1">
    <property type="nucleotide sequence ID" value="NZ_JBBYXI010000003.1"/>
</dbReference>